<keyword evidence="3" id="KW-1185">Reference proteome</keyword>
<feature type="compositionally biased region" description="Acidic residues" evidence="1">
    <location>
        <begin position="75"/>
        <end position="97"/>
    </location>
</feature>
<evidence type="ECO:0000256" key="1">
    <source>
        <dbReference type="SAM" id="MobiDB-lite"/>
    </source>
</evidence>
<name>A0AAW0B846_9AGAR</name>
<proteinExistence type="predicted"/>
<dbReference type="EMBL" id="JAYKXP010000166">
    <property type="protein sequence ID" value="KAK7021726.1"/>
    <property type="molecule type" value="Genomic_DNA"/>
</dbReference>
<evidence type="ECO:0000313" key="2">
    <source>
        <dbReference type="EMBL" id="KAK7021726.1"/>
    </source>
</evidence>
<gene>
    <name evidence="2" type="ORF">VNI00_017325</name>
</gene>
<dbReference type="AlphaFoldDB" id="A0AAW0B846"/>
<sequence length="115" mass="13506">MKDWMAKRQAVEKENNQIVYEEVDDKQVKKWLADIKADKETAKKLQEKEKENAAAALFKEELEDKGKGKGKEKAEESEEEDSEEEESEEEDEEESEEEKMPQLRRTQSQKGKRAQ</sequence>
<protein>
    <submittedName>
        <fullName evidence="2">Uncharacterized protein</fullName>
    </submittedName>
</protein>
<reference evidence="2 3" key="1">
    <citation type="submission" date="2024-01" db="EMBL/GenBank/DDBJ databases">
        <title>A draft genome for a cacao thread blight-causing isolate of Paramarasmius palmivorus.</title>
        <authorList>
            <person name="Baruah I.K."/>
            <person name="Bukari Y."/>
            <person name="Amoako-Attah I."/>
            <person name="Meinhardt L.W."/>
            <person name="Bailey B.A."/>
            <person name="Cohen S.P."/>
        </authorList>
    </citation>
    <scope>NUCLEOTIDE SEQUENCE [LARGE SCALE GENOMIC DNA]</scope>
    <source>
        <strain evidence="2 3">GH-12</strain>
    </source>
</reference>
<feature type="compositionally biased region" description="Basic and acidic residues" evidence="1">
    <location>
        <begin position="57"/>
        <end position="74"/>
    </location>
</feature>
<comment type="caution">
    <text evidence="2">The sequence shown here is derived from an EMBL/GenBank/DDBJ whole genome shotgun (WGS) entry which is preliminary data.</text>
</comment>
<feature type="region of interest" description="Disordered" evidence="1">
    <location>
        <begin position="57"/>
        <end position="115"/>
    </location>
</feature>
<organism evidence="2 3">
    <name type="scientific">Paramarasmius palmivorus</name>
    <dbReference type="NCBI Taxonomy" id="297713"/>
    <lineage>
        <taxon>Eukaryota</taxon>
        <taxon>Fungi</taxon>
        <taxon>Dikarya</taxon>
        <taxon>Basidiomycota</taxon>
        <taxon>Agaricomycotina</taxon>
        <taxon>Agaricomycetes</taxon>
        <taxon>Agaricomycetidae</taxon>
        <taxon>Agaricales</taxon>
        <taxon>Marasmiineae</taxon>
        <taxon>Marasmiaceae</taxon>
        <taxon>Paramarasmius</taxon>
    </lineage>
</organism>
<accession>A0AAW0B846</accession>
<evidence type="ECO:0000313" key="3">
    <source>
        <dbReference type="Proteomes" id="UP001383192"/>
    </source>
</evidence>
<dbReference type="Proteomes" id="UP001383192">
    <property type="component" value="Unassembled WGS sequence"/>
</dbReference>